<keyword evidence="1" id="KW-0472">Membrane</keyword>
<dbReference type="EMBL" id="CALNXK010000313">
    <property type="protein sequence ID" value="CAH3182063.1"/>
    <property type="molecule type" value="Genomic_DNA"/>
</dbReference>
<reference evidence="2 3" key="1">
    <citation type="submission" date="2022-05" db="EMBL/GenBank/DDBJ databases">
        <authorList>
            <consortium name="Genoscope - CEA"/>
            <person name="William W."/>
        </authorList>
    </citation>
    <scope>NUCLEOTIDE SEQUENCE [LARGE SCALE GENOMIC DNA]</scope>
</reference>
<name>A0ABN8RSH0_9CNID</name>
<dbReference type="SUPFAM" id="SSF161245">
    <property type="entry name" value="Zinc hairpin stack"/>
    <property type="match status" value="1"/>
</dbReference>
<keyword evidence="1" id="KW-1133">Transmembrane helix</keyword>
<organism evidence="2 3">
    <name type="scientific">Porites lobata</name>
    <dbReference type="NCBI Taxonomy" id="104759"/>
    <lineage>
        <taxon>Eukaryota</taxon>
        <taxon>Metazoa</taxon>
        <taxon>Cnidaria</taxon>
        <taxon>Anthozoa</taxon>
        <taxon>Hexacorallia</taxon>
        <taxon>Scleractinia</taxon>
        <taxon>Fungiina</taxon>
        <taxon>Poritidae</taxon>
        <taxon>Porites</taxon>
    </lineage>
</organism>
<proteinExistence type="predicted"/>
<evidence type="ECO:0000256" key="1">
    <source>
        <dbReference type="SAM" id="Phobius"/>
    </source>
</evidence>
<protein>
    <submittedName>
        <fullName evidence="2">Uncharacterized protein</fullName>
    </submittedName>
</protein>
<sequence>KRTNNDHLSVSRERNVANPAYQMFEGLQLQRSCMENPGDGLANWFVIKHTRDEALSSDLLSKYSFKAADATQARSLRLLTFTELYKEPPVIVLPSLRLNSMSKKKNIYKKTVAWSYSNRLKKIRRIILNISPFLLGALNICYVFSNTLEKTNIIFVKRAKEHFSFSTIQLDSSCNKMALRIFCELVFPINQTHTPVLSIIKFSLLNIGQRDLPEISEDSAKCDRCKRKMSAYFCAICEHFTDVDKNPYHFEKCAICGTNIDHLSQSRERNVANPAYQRYQGKQGVQRSGIENPGNGLADWFVIKHTKDQVLLRYLLSKYGFKAADATQKSNPQLTGSSSST</sequence>
<feature type="non-terminal residue" evidence="2">
    <location>
        <position position="1"/>
    </location>
</feature>
<dbReference type="Proteomes" id="UP001159405">
    <property type="component" value="Unassembled WGS sequence"/>
</dbReference>
<dbReference type="InterPro" id="IPR037275">
    <property type="entry name" value="Znf_CTCHY_sf"/>
</dbReference>
<gene>
    <name evidence="2" type="ORF">PLOB_00026365</name>
</gene>
<evidence type="ECO:0000313" key="3">
    <source>
        <dbReference type="Proteomes" id="UP001159405"/>
    </source>
</evidence>
<comment type="caution">
    <text evidence="2">The sequence shown here is derived from an EMBL/GenBank/DDBJ whole genome shotgun (WGS) entry which is preliminary data.</text>
</comment>
<evidence type="ECO:0000313" key="2">
    <source>
        <dbReference type="EMBL" id="CAH3182063.1"/>
    </source>
</evidence>
<feature type="transmembrane region" description="Helical" evidence="1">
    <location>
        <begin position="126"/>
        <end position="145"/>
    </location>
</feature>
<keyword evidence="3" id="KW-1185">Reference proteome</keyword>
<keyword evidence="1" id="KW-0812">Transmembrane</keyword>
<accession>A0ABN8RSH0</accession>